<name>A0ABQ5Q978_9BACT</name>
<accession>A0ABQ5Q978</accession>
<feature type="transmembrane region" description="Helical" evidence="5">
    <location>
        <begin position="144"/>
        <end position="164"/>
    </location>
</feature>
<feature type="transmembrane region" description="Helical" evidence="5">
    <location>
        <begin position="204"/>
        <end position="223"/>
    </location>
</feature>
<feature type="transmembrane region" description="Helical" evidence="5">
    <location>
        <begin position="61"/>
        <end position="81"/>
    </location>
</feature>
<feature type="transmembrane region" description="Helical" evidence="5">
    <location>
        <begin position="235"/>
        <end position="261"/>
    </location>
</feature>
<feature type="transmembrane region" description="Helical" evidence="5">
    <location>
        <begin position="315"/>
        <end position="332"/>
    </location>
</feature>
<comment type="subcellular location">
    <subcellularLocation>
        <location evidence="1">Membrane</location>
        <topology evidence="1">Multi-pass membrane protein</topology>
    </subcellularLocation>
</comment>
<evidence type="ECO:0000256" key="3">
    <source>
        <dbReference type="ARBA" id="ARBA00022989"/>
    </source>
</evidence>
<reference evidence="7 8" key="1">
    <citation type="journal article" date="2023" name="Antonie Van Leeuwenhoek">
        <title>Mesoterricola silvestris gen. nov., sp. nov., Mesoterricola sediminis sp. nov., Geothrix oryzae sp. nov., Geothrix edaphica sp. nov., Geothrix rubra sp. nov., and Geothrix limicola sp. nov., six novel members of Acidobacteriota isolated from soils.</title>
        <authorList>
            <person name="Itoh H."/>
            <person name="Sugisawa Y."/>
            <person name="Mise K."/>
            <person name="Xu Z."/>
            <person name="Kuniyasu M."/>
            <person name="Ushijima N."/>
            <person name="Kawano K."/>
            <person name="Kobayashi E."/>
            <person name="Shiratori Y."/>
            <person name="Masuda Y."/>
            <person name="Senoo K."/>
        </authorList>
    </citation>
    <scope>NUCLEOTIDE SEQUENCE [LARGE SCALE GENOMIC DNA]</scope>
    <source>
        <strain evidence="7 8">Red803</strain>
    </source>
</reference>
<feature type="transmembrane region" description="Helical" evidence="5">
    <location>
        <begin position="273"/>
        <end position="294"/>
    </location>
</feature>
<gene>
    <name evidence="7" type="ORF">GETHPA_22030</name>
</gene>
<dbReference type="InterPro" id="IPR007016">
    <property type="entry name" value="O-antigen_ligase-rel_domated"/>
</dbReference>
<dbReference type="InterPro" id="IPR051533">
    <property type="entry name" value="WaaL-like"/>
</dbReference>
<keyword evidence="2 5" id="KW-0812">Transmembrane</keyword>
<evidence type="ECO:0000256" key="4">
    <source>
        <dbReference type="ARBA" id="ARBA00023136"/>
    </source>
</evidence>
<keyword evidence="4 5" id="KW-0472">Membrane</keyword>
<protein>
    <recommendedName>
        <fullName evidence="6">O-antigen ligase-related domain-containing protein</fullName>
    </recommendedName>
</protein>
<organism evidence="7 8">
    <name type="scientific">Geothrix rubra</name>
    <dbReference type="NCBI Taxonomy" id="2927977"/>
    <lineage>
        <taxon>Bacteria</taxon>
        <taxon>Pseudomonadati</taxon>
        <taxon>Acidobacteriota</taxon>
        <taxon>Holophagae</taxon>
        <taxon>Holophagales</taxon>
        <taxon>Holophagaceae</taxon>
        <taxon>Geothrix</taxon>
    </lineage>
</organism>
<dbReference type="Proteomes" id="UP001165089">
    <property type="component" value="Unassembled WGS sequence"/>
</dbReference>
<keyword evidence="3 5" id="KW-1133">Transmembrane helix</keyword>
<proteinExistence type="predicted"/>
<evidence type="ECO:0000313" key="7">
    <source>
        <dbReference type="EMBL" id="GLH70670.1"/>
    </source>
</evidence>
<feature type="transmembrane region" description="Helical" evidence="5">
    <location>
        <begin position="120"/>
        <end position="137"/>
    </location>
</feature>
<dbReference type="PANTHER" id="PTHR37422">
    <property type="entry name" value="TEICHURONIC ACID BIOSYNTHESIS PROTEIN TUAE"/>
    <property type="match status" value="1"/>
</dbReference>
<feature type="transmembrane region" description="Helical" evidence="5">
    <location>
        <begin position="88"/>
        <end position="108"/>
    </location>
</feature>
<feature type="transmembrane region" description="Helical" evidence="5">
    <location>
        <begin position="395"/>
        <end position="416"/>
    </location>
</feature>
<feature type="transmembrane region" description="Helical" evidence="5">
    <location>
        <begin position="352"/>
        <end position="374"/>
    </location>
</feature>
<evidence type="ECO:0000256" key="5">
    <source>
        <dbReference type="SAM" id="Phobius"/>
    </source>
</evidence>
<comment type="caution">
    <text evidence="7">The sequence shown here is derived from an EMBL/GenBank/DDBJ whole genome shotgun (WGS) entry which is preliminary data.</text>
</comment>
<sequence>MSQPESRNRNVGSSVIRENQIFLKLVGLLKLILLLLVVISFSTDIRLSSGLSVDPNARPTFQLFEFFAIPLFFILMAEWLIEQKRSKLFLKTDLLFLSFVVWASLISWNAYDPYHALSRAKDFFLAWVLFASVRGLNSDQLRKVMVLVMILAVGWSLFGAMQMLQLDPWFGSDFGKLFKIAVSWKTVVNPITGEMKDSAFAQGIYLYPQDFTYYILMPLFLFAGLAKRNRRWIPLFILVLAAMVGSGSKTFYVMVLLYFMWAALRRLKIQSLPAILMCATAVVSALVVGTFALNPEYYMEAIGTLVWRFEQWSDTINMLFHAPYVFISGHGTEYLQQNFSRFNYPNPHNACLYFLIEYGVIGFFLMACFMWFSLRGCHSRLRVLPAGAKDTQGTSWITGLEPMMYSGLLFTLAMAILDDYFVQTQLTALFMFYLGVLSGLLWRVRVNAPRYMENP</sequence>
<feature type="transmembrane region" description="Helical" evidence="5">
    <location>
        <begin position="422"/>
        <end position="442"/>
    </location>
</feature>
<evidence type="ECO:0000259" key="6">
    <source>
        <dbReference type="Pfam" id="PF04932"/>
    </source>
</evidence>
<feature type="transmembrane region" description="Helical" evidence="5">
    <location>
        <begin position="21"/>
        <end position="41"/>
    </location>
</feature>
<evidence type="ECO:0000256" key="2">
    <source>
        <dbReference type="ARBA" id="ARBA00022692"/>
    </source>
</evidence>
<dbReference type="EMBL" id="BSDD01000004">
    <property type="protein sequence ID" value="GLH70670.1"/>
    <property type="molecule type" value="Genomic_DNA"/>
</dbReference>
<dbReference type="PANTHER" id="PTHR37422:SF13">
    <property type="entry name" value="LIPOPOLYSACCHARIDE BIOSYNTHESIS PROTEIN PA4999-RELATED"/>
    <property type="match status" value="1"/>
</dbReference>
<evidence type="ECO:0000313" key="8">
    <source>
        <dbReference type="Proteomes" id="UP001165089"/>
    </source>
</evidence>
<evidence type="ECO:0000256" key="1">
    <source>
        <dbReference type="ARBA" id="ARBA00004141"/>
    </source>
</evidence>
<dbReference type="Pfam" id="PF04932">
    <property type="entry name" value="Wzy_C"/>
    <property type="match status" value="1"/>
</dbReference>
<keyword evidence="8" id="KW-1185">Reference proteome</keyword>
<feature type="domain" description="O-antigen ligase-related" evidence="6">
    <location>
        <begin position="235"/>
        <end position="366"/>
    </location>
</feature>